<organism evidence="1 2">
    <name type="scientific">Xylaria bambusicola</name>
    <dbReference type="NCBI Taxonomy" id="326684"/>
    <lineage>
        <taxon>Eukaryota</taxon>
        <taxon>Fungi</taxon>
        <taxon>Dikarya</taxon>
        <taxon>Ascomycota</taxon>
        <taxon>Pezizomycotina</taxon>
        <taxon>Sordariomycetes</taxon>
        <taxon>Xylariomycetidae</taxon>
        <taxon>Xylariales</taxon>
        <taxon>Xylariaceae</taxon>
        <taxon>Xylaria</taxon>
    </lineage>
</organism>
<dbReference type="Gene3D" id="3.40.50.150">
    <property type="entry name" value="Vaccinia Virus protein VP39"/>
    <property type="match status" value="1"/>
</dbReference>
<gene>
    <name evidence="1" type="ORF">RRF57_008291</name>
</gene>
<dbReference type="CDD" id="cd02440">
    <property type="entry name" value="AdoMet_MTases"/>
    <property type="match status" value="1"/>
</dbReference>
<protein>
    <recommendedName>
        <fullName evidence="3">Methyltransferase domain-containing protein</fullName>
    </recommendedName>
</protein>
<dbReference type="SUPFAM" id="SSF53335">
    <property type="entry name" value="S-adenosyl-L-methionine-dependent methyltransferases"/>
    <property type="match status" value="1"/>
</dbReference>
<comment type="caution">
    <text evidence="1">The sequence shown here is derived from an EMBL/GenBank/DDBJ whole genome shotgun (WGS) entry which is preliminary data.</text>
</comment>
<name>A0AAN7UP52_9PEZI</name>
<dbReference type="AlphaFoldDB" id="A0AAN7UP52"/>
<dbReference type="Pfam" id="PF13489">
    <property type="entry name" value="Methyltransf_23"/>
    <property type="match status" value="1"/>
</dbReference>
<sequence length="295" mass="32638">MLCLAAVSIFRMATESIPKSMYMLNSGSSQVEHDRLNIQHHLFNDIMQGHLLPPHIISALDAQSTPPKILEMATGSAIWLTEVAKTLPAEAEFVGLDYDTSRFPPPSSLPPNIKLGKGDMYEPFSSDLLGKFDVVHVRMILFGVKEGRGLEVARNLLTLLKPGGYLVWVETGPAWFKFQQASWRFAKKVGSDLNLPNATLSYIKEAGCIECDDKAYPGSAVLYTDKGKDWIAQTNSNFKAFFEPTLRGIVSLGGVEGMATDVDVDEVIAMADQEFGNRKIHYMLLRAWGKKPEPS</sequence>
<keyword evidence="2" id="KW-1185">Reference proteome</keyword>
<dbReference type="Proteomes" id="UP001305414">
    <property type="component" value="Unassembled WGS sequence"/>
</dbReference>
<reference evidence="1 2" key="1">
    <citation type="submission" date="2023-10" db="EMBL/GenBank/DDBJ databases">
        <title>Draft genome sequence of Xylaria bambusicola isolate GMP-LS, the root and basal stem rot pathogen of sugarcane in Indonesia.</title>
        <authorList>
            <person name="Selvaraj P."/>
            <person name="Muralishankar V."/>
            <person name="Muruganantham S."/>
            <person name="Sp S."/>
            <person name="Haryani S."/>
            <person name="Lau K.J.X."/>
            <person name="Naqvi N.I."/>
        </authorList>
    </citation>
    <scope>NUCLEOTIDE SEQUENCE [LARGE SCALE GENOMIC DNA]</scope>
    <source>
        <strain evidence="1">GMP-LS</strain>
    </source>
</reference>
<evidence type="ECO:0000313" key="1">
    <source>
        <dbReference type="EMBL" id="KAK5632577.1"/>
    </source>
</evidence>
<evidence type="ECO:0008006" key="3">
    <source>
        <dbReference type="Google" id="ProtNLM"/>
    </source>
</evidence>
<proteinExistence type="predicted"/>
<evidence type="ECO:0000313" key="2">
    <source>
        <dbReference type="Proteomes" id="UP001305414"/>
    </source>
</evidence>
<dbReference type="InterPro" id="IPR029063">
    <property type="entry name" value="SAM-dependent_MTases_sf"/>
</dbReference>
<dbReference type="EMBL" id="JAWHQM010000025">
    <property type="protein sequence ID" value="KAK5632577.1"/>
    <property type="molecule type" value="Genomic_DNA"/>
</dbReference>
<accession>A0AAN7UP52</accession>